<evidence type="ECO:0000313" key="5">
    <source>
        <dbReference type="RefSeq" id="XP_026107391.1"/>
    </source>
</evidence>
<dbReference type="PANTHER" id="PTHR45690">
    <property type="entry name" value="NACHT, LRR AND PYD DOMAINS-CONTAINING PROTEIN 12"/>
    <property type="match status" value="1"/>
</dbReference>
<gene>
    <name evidence="5" type="primary">LOC113079356</name>
</gene>
<dbReference type="SUPFAM" id="SSF52047">
    <property type="entry name" value="RNI-like"/>
    <property type="match status" value="2"/>
</dbReference>
<evidence type="ECO:0000256" key="3">
    <source>
        <dbReference type="ARBA" id="ARBA00022737"/>
    </source>
</evidence>
<dbReference type="RefSeq" id="XP_026107391.1">
    <property type="nucleotide sequence ID" value="XM_026251606.1"/>
</dbReference>
<dbReference type="GO" id="GO:0005737">
    <property type="term" value="C:cytoplasm"/>
    <property type="evidence" value="ECO:0007669"/>
    <property type="project" value="UniProtKB-SubCell"/>
</dbReference>
<keyword evidence="3" id="KW-0677">Repeat</keyword>
<dbReference type="PANTHER" id="PTHR45690:SF19">
    <property type="entry name" value="NACHT, LRR AND PYD DOMAINS-CONTAINING PROTEIN 3"/>
    <property type="match status" value="1"/>
</dbReference>
<sequence length="535" mass="59544">MPLSSLLYCTDKRQLRAQFIFNRREAADKAEKLQFRLFSPPKPCSLLKEMNLNNSHLLDSGVKEICEGLKNPVCELKILKVSYDQTNIAEALSSVLGMSVDQYLPIGEVKQTTLYKIKLQLLLFVIAIENMLGYLFLKSPAAEEACEYLTGVLGKSPLLLKELDLSEDKLGDLDWEKLSALLMDSHSKLEKIMLNNCELTEKSCSVLATVLSSKTILKEMNLNNSHLLDSGVKEICEGLKNPVCELKILKVSYDQTNIAEALSSVLGMSVDQYLPIGEVKQTTLYKIKLQLLLFVIAIENMLGYLFLKSPAAEEACEYLTGVLGKSPLLLKELDLSEDKLGDLDWEKLSALLMDSHSKLEKIMLNNCELTEKSCSVLATVLSSKTILKEMNLNNSHLLDSGVKEICEGLKNPVCELKILKFLKSPAAEEACEYLTGVLGKSPLLLKELDLSEDKLGDLDWEKLSALLMDSHSKLEKIMLNNCELTEKSCSVLATVLSSKTILKEMNLNNSHLLDSGVKEICEGLKNPVCELKILK</sequence>
<keyword evidence="2" id="KW-0963">Cytoplasm</keyword>
<protein>
    <submittedName>
        <fullName evidence="5">Ribonuclease inhibitor-like</fullName>
    </submittedName>
</protein>
<dbReference type="InterPro" id="IPR050637">
    <property type="entry name" value="NLRP_innate_immun_reg"/>
</dbReference>
<dbReference type="FunFam" id="3.80.10.10:FF:001019">
    <property type="entry name" value="Si:ch211-213a13.5"/>
    <property type="match status" value="3"/>
</dbReference>
<evidence type="ECO:0000313" key="4">
    <source>
        <dbReference type="Proteomes" id="UP000515129"/>
    </source>
</evidence>
<dbReference type="SMART" id="SM00368">
    <property type="entry name" value="LRR_RI"/>
    <property type="match status" value="7"/>
</dbReference>
<evidence type="ECO:0000256" key="2">
    <source>
        <dbReference type="ARBA" id="ARBA00022490"/>
    </source>
</evidence>
<dbReference type="OrthoDB" id="120976at2759"/>
<dbReference type="Proteomes" id="UP000515129">
    <property type="component" value="Unplaced"/>
</dbReference>
<keyword evidence="4" id="KW-1185">Reference proteome</keyword>
<dbReference type="Gene3D" id="3.80.10.10">
    <property type="entry name" value="Ribonuclease Inhibitor"/>
    <property type="match status" value="4"/>
</dbReference>
<accession>A0A6P6NGV1</accession>
<comment type="subcellular location">
    <subcellularLocation>
        <location evidence="1">Cytoplasm</location>
    </subcellularLocation>
</comment>
<dbReference type="InterPro" id="IPR032675">
    <property type="entry name" value="LRR_dom_sf"/>
</dbReference>
<dbReference type="AlphaFoldDB" id="A0A6P6NGV1"/>
<dbReference type="GeneID" id="113079356"/>
<evidence type="ECO:0000256" key="1">
    <source>
        <dbReference type="ARBA" id="ARBA00004496"/>
    </source>
</evidence>
<proteinExistence type="predicted"/>
<name>A0A6P6NGV1_CARAU</name>
<dbReference type="KEGG" id="caua:113079356"/>
<reference evidence="5" key="1">
    <citation type="submission" date="2025-08" db="UniProtKB">
        <authorList>
            <consortium name="RefSeq"/>
        </authorList>
    </citation>
    <scope>IDENTIFICATION</scope>
    <source>
        <strain evidence="5">Wakin</strain>
        <tissue evidence="5">Muscle</tissue>
    </source>
</reference>
<organism evidence="4 5">
    <name type="scientific">Carassius auratus</name>
    <name type="common">Goldfish</name>
    <dbReference type="NCBI Taxonomy" id="7957"/>
    <lineage>
        <taxon>Eukaryota</taxon>
        <taxon>Metazoa</taxon>
        <taxon>Chordata</taxon>
        <taxon>Craniata</taxon>
        <taxon>Vertebrata</taxon>
        <taxon>Euteleostomi</taxon>
        <taxon>Actinopterygii</taxon>
        <taxon>Neopterygii</taxon>
        <taxon>Teleostei</taxon>
        <taxon>Ostariophysi</taxon>
        <taxon>Cypriniformes</taxon>
        <taxon>Cyprinidae</taxon>
        <taxon>Cyprininae</taxon>
        <taxon>Carassius</taxon>
    </lineage>
</organism>